<evidence type="ECO:0000259" key="9">
    <source>
        <dbReference type="Pfam" id="PF16916"/>
    </source>
</evidence>
<keyword evidence="6 7" id="KW-0472">Membrane</keyword>
<dbReference type="Pfam" id="PF16916">
    <property type="entry name" value="ZT_dimer"/>
    <property type="match status" value="1"/>
</dbReference>
<dbReference type="SUPFAM" id="SSF160240">
    <property type="entry name" value="Cation efflux protein cytoplasmic domain-like"/>
    <property type="match status" value="1"/>
</dbReference>
<keyword evidence="5 7" id="KW-1133">Transmembrane helix</keyword>
<dbReference type="Proteomes" id="UP001172055">
    <property type="component" value="Unassembled WGS sequence"/>
</dbReference>
<accession>A0ABT8MZA8</accession>
<feature type="transmembrane region" description="Helical" evidence="7">
    <location>
        <begin position="84"/>
        <end position="106"/>
    </location>
</feature>
<dbReference type="InterPro" id="IPR027470">
    <property type="entry name" value="Cation_efflux_CTD"/>
</dbReference>
<feature type="transmembrane region" description="Helical" evidence="7">
    <location>
        <begin position="158"/>
        <end position="178"/>
    </location>
</feature>
<feature type="transmembrane region" description="Helical" evidence="7">
    <location>
        <begin position="118"/>
        <end position="137"/>
    </location>
</feature>
<dbReference type="InterPro" id="IPR027469">
    <property type="entry name" value="Cation_efflux_TMD_sf"/>
</dbReference>
<comment type="similarity">
    <text evidence="2">Belongs to the cation diffusion facilitator (CDF) transporter (TC 2.A.4) family.</text>
</comment>
<proteinExistence type="inferred from homology"/>
<dbReference type="EMBL" id="JAUJWV010000001">
    <property type="protein sequence ID" value="MDN7240948.1"/>
    <property type="molecule type" value="Genomic_DNA"/>
</dbReference>
<dbReference type="InterPro" id="IPR036837">
    <property type="entry name" value="Cation_efflux_CTD_sf"/>
</dbReference>
<evidence type="ECO:0000256" key="7">
    <source>
        <dbReference type="SAM" id="Phobius"/>
    </source>
</evidence>
<evidence type="ECO:0000256" key="5">
    <source>
        <dbReference type="ARBA" id="ARBA00022989"/>
    </source>
</evidence>
<keyword evidence="3" id="KW-0813">Transport</keyword>
<dbReference type="SUPFAM" id="SSF161111">
    <property type="entry name" value="Cation efflux protein transmembrane domain-like"/>
    <property type="match status" value="1"/>
</dbReference>
<comment type="subcellular location">
    <subcellularLocation>
        <location evidence="1">Membrane</location>
        <topology evidence="1">Multi-pass membrane protein</topology>
    </subcellularLocation>
</comment>
<evidence type="ECO:0000259" key="8">
    <source>
        <dbReference type="Pfam" id="PF01545"/>
    </source>
</evidence>
<evidence type="ECO:0000313" key="11">
    <source>
        <dbReference type="Proteomes" id="UP001172055"/>
    </source>
</evidence>
<dbReference type="PANTHER" id="PTHR43840:SF50">
    <property type="entry name" value="MANGANESE EFFLUX SYSTEM PROTEIN MNES"/>
    <property type="match status" value="1"/>
</dbReference>
<protein>
    <submittedName>
        <fullName evidence="10">Cation diffusion facilitator family transporter</fullName>
    </submittedName>
</protein>
<name>A0ABT8MZA8_9BACL</name>
<dbReference type="Pfam" id="PF01545">
    <property type="entry name" value="Cation_efflux"/>
    <property type="match status" value="1"/>
</dbReference>
<evidence type="ECO:0000256" key="1">
    <source>
        <dbReference type="ARBA" id="ARBA00004141"/>
    </source>
</evidence>
<comment type="caution">
    <text evidence="10">The sequence shown here is derived from an EMBL/GenBank/DDBJ whole genome shotgun (WGS) entry which is preliminary data.</text>
</comment>
<dbReference type="InterPro" id="IPR050291">
    <property type="entry name" value="CDF_Transporter"/>
</dbReference>
<evidence type="ECO:0000256" key="3">
    <source>
        <dbReference type="ARBA" id="ARBA00022448"/>
    </source>
</evidence>
<dbReference type="NCBIfam" id="TIGR01297">
    <property type="entry name" value="CDF"/>
    <property type="match status" value="1"/>
</dbReference>
<keyword evidence="4 7" id="KW-0812">Transmembrane</keyword>
<dbReference type="InterPro" id="IPR058533">
    <property type="entry name" value="Cation_efflux_TM"/>
</dbReference>
<evidence type="ECO:0000256" key="6">
    <source>
        <dbReference type="ARBA" id="ARBA00023136"/>
    </source>
</evidence>
<dbReference type="RefSeq" id="WP_300984717.1">
    <property type="nucleotide sequence ID" value="NZ_CP129236.1"/>
</dbReference>
<reference evidence="10 11" key="1">
    <citation type="submission" date="2023-06" db="EMBL/GenBank/DDBJ databases">
        <title>Novel species in genus Planococcus.</title>
        <authorList>
            <person name="Ning S."/>
        </authorList>
    </citation>
    <scope>NUCLEOTIDE SEQUENCE [LARGE SCALE GENOMIC DNA]</scope>
    <source>
        <strain evidence="10 11">N028</strain>
    </source>
</reference>
<feature type="domain" description="Cation efflux protein transmembrane" evidence="8">
    <location>
        <begin position="17"/>
        <end position="208"/>
    </location>
</feature>
<evidence type="ECO:0000313" key="10">
    <source>
        <dbReference type="EMBL" id="MDN7240948.1"/>
    </source>
</evidence>
<gene>
    <name evidence="10" type="ORF">QWY14_04060</name>
</gene>
<dbReference type="Gene3D" id="3.30.70.1350">
    <property type="entry name" value="Cation efflux protein, cytoplasmic domain"/>
    <property type="match status" value="1"/>
</dbReference>
<dbReference type="InterPro" id="IPR002524">
    <property type="entry name" value="Cation_efflux"/>
</dbReference>
<feature type="domain" description="Cation efflux protein cytoplasmic" evidence="9">
    <location>
        <begin position="213"/>
        <end position="288"/>
    </location>
</feature>
<sequence>MEQERYDNLKLGEKGAILSIVAYILLSILKLFVGYTANSEALLADGLNNMTDIVASVAVLIGLKLSQKPADDNHPYGHWRAETIAALVASFIMMAVGLQVVYSAVVSVFEGSHQAPDMIAAWTGIFSAFVMYFVYRYNKNLANKINSQAVKAAAKDNLSDAWVSIAAVAGIIGAQFYLTWLDPLTAVLVGFLICKTAWGIFWDATHDLTDGFDEELIKSFKDTALRVYGVKGVKDIRARNYGNNAVVDLVLLVRSDLDIRLAHDISTEVEKELMNTYDISAVHVHVEPN</sequence>
<feature type="transmembrane region" description="Helical" evidence="7">
    <location>
        <begin position="15"/>
        <end position="35"/>
    </location>
</feature>
<dbReference type="Gene3D" id="1.20.1510.10">
    <property type="entry name" value="Cation efflux protein transmembrane domain"/>
    <property type="match status" value="1"/>
</dbReference>
<dbReference type="PANTHER" id="PTHR43840">
    <property type="entry name" value="MITOCHONDRIAL METAL TRANSPORTER 1-RELATED"/>
    <property type="match status" value="1"/>
</dbReference>
<organism evidence="10 11">
    <name type="scientific">Planococcus shixiaomingii</name>
    <dbReference type="NCBI Taxonomy" id="3058393"/>
    <lineage>
        <taxon>Bacteria</taxon>
        <taxon>Bacillati</taxon>
        <taxon>Bacillota</taxon>
        <taxon>Bacilli</taxon>
        <taxon>Bacillales</taxon>
        <taxon>Caryophanaceae</taxon>
        <taxon>Planococcus</taxon>
    </lineage>
</organism>
<feature type="transmembrane region" description="Helical" evidence="7">
    <location>
        <begin position="184"/>
        <end position="202"/>
    </location>
</feature>
<evidence type="ECO:0000256" key="2">
    <source>
        <dbReference type="ARBA" id="ARBA00008114"/>
    </source>
</evidence>
<evidence type="ECO:0000256" key="4">
    <source>
        <dbReference type="ARBA" id="ARBA00022692"/>
    </source>
</evidence>
<keyword evidence="11" id="KW-1185">Reference proteome</keyword>